<reference evidence="2" key="1">
    <citation type="submission" date="2016-10" db="EMBL/GenBank/DDBJ databases">
        <authorList>
            <person name="Varghese N."/>
            <person name="Submissions S."/>
        </authorList>
    </citation>
    <scope>NUCLEOTIDE SEQUENCE [LARGE SCALE GENOMIC DNA]</scope>
    <source>
        <strain evidence="2">DSM 4002</strain>
    </source>
</reference>
<evidence type="ECO:0000313" key="1">
    <source>
        <dbReference type="EMBL" id="SFN03908.1"/>
    </source>
</evidence>
<organism evidence="1 2">
    <name type="scientific">Flavobacterium succinicans</name>
    <dbReference type="NCBI Taxonomy" id="29536"/>
    <lineage>
        <taxon>Bacteria</taxon>
        <taxon>Pseudomonadati</taxon>
        <taxon>Bacteroidota</taxon>
        <taxon>Flavobacteriia</taxon>
        <taxon>Flavobacteriales</taxon>
        <taxon>Flavobacteriaceae</taxon>
        <taxon>Flavobacterium</taxon>
    </lineage>
</organism>
<dbReference type="eggNOG" id="ENOG5032QBI">
    <property type="taxonomic scope" value="Bacteria"/>
</dbReference>
<proteinExistence type="predicted"/>
<keyword evidence="2" id="KW-1185">Reference proteome</keyword>
<protein>
    <submittedName>
        <fullName evidence="1">Uncharacterized protein</fullName>
    </submittedName>
</protein>
<name>A0A1I4VRK8_9FLAO</name>
<sequence>MLFIGCIQSCSTEESVLENNAVIKTVTKKEAIQFLKKYDTTLGINSKNTALIFDFNKITQEKLINTSELLTVVPVFTKAKKQRTRALLLKVENSIETILYNEYPDASSTKSSFTGIILMTKLNGDFIRAYRLKNNEYDVELAPTTGTKTNKLFPSKDVIAIEELNEVIIKNNYKKPSGYIIILEFTPPSPTAPNNELIWEITGGGGGSEEIICGSGYIQDEYGNCVLDDQIIVELTGKEKCLNDLLDKNGTSFVKNLLANFKGNSEFNIKIVSKDKIIVDKNGITEEVNGNTKYIEGSNLITIEISTTRTNEHATLDVARTILHEYIHADIFRKLNTTTGTLAESLDFKITYEAYGNQHGAMGALYIDSMKEALKAFHRDVLTDDYNKYTNYFGETPSDVFYEALAWSGLKESNVKSWTDLSAEKKAAIEALAKRVPLLSKTVTCPD</sequence>
<dbReference type="EMBL" id="FOUT01000005">
    <property type="protein sequence ID" value="SFN03908.1"/>
    <property type="molecule type" value="Genomic_DNA"/>
</dbReference>
<dbReference type="Proteomes" id="UP000182961">
    <property type="component" value="Unassembled WGS sequence"/>
</dbReference>
<dbReference type="AlphaFoldDB" id="A0A1I4VRK8"/>
<gene>
    <name evidence="1" type="ORF">SAMN05444143_105139</name>
</gene>
<accession>A0A1I4VRK8</accession>
<dbReference type="RefSeq" id="WP_024982259.1">
    <property type="nucleotide sequence ID" value="NZ_CBCRUM010000012.1"/>
</dbReference>
<evidence type="ECO:0000313" key="2">
    <source>
        <dbReference type="Proteomes" id="UP000182961"/>
    </source>
</evidence>